<dbReference type="RefSeq" id="WP_065541416.1">
    <property type="nucleotide sequence ID" value="NZ_CP015405.2"/>
</dbReference>
<reference evidence="9" key="1">
    <citation type="submission" date="2017-04" db="EMBL/GenBank/DDBJ databases">
        <title>Complete Genome Sequences of Twelve Strains of a Stable Defined Moderately Diverse Mouse Microbiota 2 (sDMDMm2).</title>
        <authorList>
            <person name="Uchimura Y."/>
            <person name="Wyss M."/>
            <person name="Brugiroux S."/>
            <person name="Limenitakis J.P."/>
            <person name="Stecher B."/>
            <person name="McCoy K.D."/>
            <person name="Macpherson A.J."/>
        </authorList>
    </citation>
    <scope>NUCLEOTIDE SEQUENCE</scope>
    <source>
        <strain evidence="9">YL58</strain>
    </source>
</reference>
<dbReference type="EMBL" id="CP015405">
    <property type="protein sequence ID" value="ANU75204.1"/>
    <property type="molecule type" value="Genomic_DNA"/>
</dbReference>
<dbReference type="GO" id="GO:0016780">
    <property type="term" value="F:phosphotransferase activity, for other substituted phosphate groups"/>
    <property type="evidence" value="ECO:0007669"/>
    <property type="project" value="TreeGrafter"/>
</dbReference>
<sequence length="472" mass="54251">MYQKNGSSWLKHLDFIILDLICMEVSFLLSYVFRNGKMFRLSDDNYRDVEIILLFIFFVVVFFNESYSGILRRGYFREFVAVLKHVTYIVAIMLVYLFFVKQSSTYSRVIFISMWGIYIVLSYVTRLAWKQNIKRRVDRQEGKRSLLLVTSADVASEVVKTILRNNFESLYLDGIAIIDVQMTGKKILGVPVVADKDSMVSYIQKNWVDEVFFNPSEETVIPNEMIKSCASMGVTIHMKLAKLEVLGNNQIVEKMAGYTVLSSSIKMASPRDMFLKRAMDIAGGLVGVLMTGILTVFIAPIIKIKSPGPVFFSQIRVGKNGKKFKIYKFRSMYMDAEARKKELMEKNKIQDGLMFKMDDDPRIIKGIGNFIRKTSLDEFPQFWNVLKGDMSLVGTRPPTVDEWEKYEVHHRKRLAIKPGITGMWQVSGRSGITDFEKVVELDTGYITDWSLGLDMKLLWKTVLVVFRGEGSM</sequence>
<dbReference type="InterPro" id="IPR017475">
    <property type="entry name" value="EPS_sugar_tfrase"/>
</dbReference>
<dbReference type="PANTHER" id="PTHR30576:SF10">
    <property type="entry name" value="SLL5057 PROTEIN"/>
    <property type="match status" value="1"/>
</dbReference>
<keyword evidence="5 7" id="KW-1133">Transmembrane helix</keyword>
<feature type="transmembrane region" description="Helical" evidence="7">
    <location>
        <begin position="51"/>
        <end position="67"/>
    </location>
</feature>
<keyword evidence="6 7" id="KW-0472">Membrane</keyword>
<dbReference type="OrthoDB" id="9808602at2"/>
<evidence type="ECO:0000256" key="5">
    <source>
        <dbReference type="ARBA" id="ARBA00022989"/>
    </source>
</evidence>
<keyword evidence="3" id="KW-0808">Transferase</keyword>
<keyword evidence="10" id="KW-1185">Reference proteome</keyword>
<comment type="similarity">
    <text evidence="2">Belongs to the bacterial sugar transferase family.</text>
</comment>
<feature type="transmembrane region" description="Helical" evidence="7">
    <location>
        <begin position="281"/>
        <end position="302"/>
    </location>
</feature>
<dbReference type="Pfam" id="PF02397">
    <property type="entry name" value="Bac_transf"/>
    <property type="match status" value="1"/>
</dbReference>
<name>A0A1C7I8E1_9FIRM</name>
<organism evidence="9 10">
    <name type="scientific">Blautia pseudococcoides</name>
    <dbReference type="NCBI Taxonomy" id="1796616"/>
    <lineage>
        <taxon>Bacteria</taxon>
        <taxon>Bacillati</taxon>
        <taxon>Bacillota</taxon>
        <taxon>Clostridia</taxon>
        <taxon>Lachnospirales</taxon>
        <taxon>Lachnospiraceae</taxon>
        <taxon>Blautia</taxon>
    </lineage>
</organism>
<feature type="transmembrane region" description="Helical" evidence="7">
    <location>
        <begin position="79"/>
        <end position="99"/>
    </location>
</feature>
<feature type="transmembrane region" description="Helical" evidence="7">
    <location>
        <begin position="105"/>
        <end position="129"/>
    </location>
</feature>
<dbReference type="AlphaFoldDB" id="A0A1C7I8E1"/>
<feature type="domain" description="Bacterial sugar transferase" evidence="8">
    <location>
        <begin position="276"/>
        <end position="466"/>
    </location>
</feature>
<proteinExistence type="inferred from homology"/>
<gene>
    <name evidence="9" type="ORF">A4V09_05180</name>
</gene>
<dbReference type="KEGG" id="byl:A4V09_05180"/>
<feature type="transmembrane region" description="Helical" evidence="7">
    <location>
        <begin position="12"/>
        <end position="31"/>
    </location>
</feature>
<keyword evidence="4 7" id="KW-0812">Transmembrane</keyword>
<accession>A0A1C7I8E1</accession>
<evidence type="ECO:0000256" key="3">
    <source>
        <dbReference type="ARBA" id="ARBA00022679"/>
    </source>
</evidence>
<dbReference type="GO" id="GO:0016020">
    <property type="term" value="C:membrane"/>
    <property type="evidence" value="ECO:0007669"/>
    <property type="project" value="UniProtKB-SubCell"/>
</dbReference>
<dbReference type="InterPro" id="IPR003362">
    <property type="entry name" value="Bact_transf"/>
</dbReference>
<evidence type="ECO:0000313" key="9">
    <source>
        <dbReference type="EMBL" id="ANU75204.1"/>
    </source>
</evidence>
<evidence type="ECO:0000313" key="10">
    <source>
        <dbReference type="Proteomes" id="UP000092574"/>
    </source>
</evidence>
<comment type="subcellular location">
    <subcellularLocation>
        <location evidence="1">Membrane</location>
        <topology evidence="1">Multi-pass membrane protein</topology>
    </subcellularLocation>
</comment>
<dbReference type="PANTHER" id="PTHR30576">
    <property type="entry name" value="COLANIC BIOSYNTHESIS UDP-GLUCOSE LIPID CARRIER TRANSFERASE"/>
    <property type="match status" value="1"/>
</dbReference>
<evidence type="ECO:0000256" key="4">
    <source>
        <dbReference type="ARBA" id="ARBA00022692"/>
    </source>
</evidence>
<evidence type="ECO:0000256" key="6">
    <source>
        <dbReference type="ARBA" id="ARBA00023136"/>
    </source>
</evidence>
<dbReference type="NCBIfam" id="TIGR03025">
    <property type="entry name" value="EPS_sugtrans"/>
    <property type="match status" value="1"/>
</dbReference>
<protein>
    <submittedName>
        <fullName evidence="9">Polyprenyl glycosylphosphotransferase</fullName>
    </submittedName>
</protein>
<evidence type="ECO:0000256" key="1">
    <source>
        <dbReference type="ARBA" id="ARBA00004141"/>
    </source>
</evidence>
<dbReference type="Proteomes" id="UP000092574">
    <property type="component" value="Chromosome"/>
</dbReference>
<evidence type="ECO:0000256" key="2">
    <source>
        <dbReference type="ARBA" id="ARBA00006464"/>
    </source>
</evidence>
<dbReference type="STRING" id="1796616.A4V09_05180"/>
<evidence type="ECO:0000259" key="8">
    <source>
        <dbReference type="Pfam" id="PF02397"/>
    </source>
</evidence>
<dbReference type="Pfam" id="PF13727">
    <property type="entry name" value="CoA_binding_3"/>
    <property type="match status" value="1"/>
</dbReference>
<evidence type="ECO:0000256" key="7">
    <source>
        <dbReference type="SAM" id="Phobius"/>
    </source>
</evidence>